<dbReference type="GO" id="GO:0042626">
    <property type="term" value="F:ATPase-coupled transmembrane transporter activity"/>
    <property type="evidence" value="ECO:0007669"/>
    <property type="project" value="TreeGrafter"/>
</dbReference>
<dbReference type="OrthoDB" id="9784332at2"/>
<dbReference type="InterPro" id="IPR015856">
    <property type="entry name" value="ABC_transpr_CbiO/EcfA_su"/>
</dbReference>
<keyword evidence="7" id="KW-1278">Translocase</keyword>
<proteinExistence type="inferred from homology"/>
<keyword evidence="6" id="KW-0067">ATP-binding</keyword>
<dbReference type="InterPro" id="IPR050095">
    <property type="entry name" value="ECF_ABC_transporter_ATP-bd"/>
</dbReference>
<dbReference type="SUPFAM" id="SSF52540">
    <property type="entry name" value="P-loop containing nucleoside triphosphate hydrolases"/>
    <property type="match status" value="1"/>
</dbReference>
<evidence type="ECO:0000259" key="9">
    <source>
        <dbReference type="PROSITE" id="PS50893"/>
    </source>
</evidence>
<dbReference type="InterPro" id="IPR027417">
    <property type="entry name" value="P-loop_NTPase"/>
</dbReference>
<evidence type="ECO:0000256" key="2">
    <source>
        <dbReference type="ARBA" id="ARBA00005417"/>
    </source>
</evidence>
<dbReference type="PANTHER" id="PTHR43553">
    <property type="entry name" value="HEAVY METAL TRANSPORTER"/>
    <property type="match status" value="1"/>
</dbReference>
<evidence type="ECO:0000313" key="11">
    <source>
        <dbReference type="Proteomes" id="UP000426444"/>
    </source>
</evidence>
<dbReference type="CDD" id="cd03225">
    <property type="entry name" value="ABC_cobalt_CbiO_domain1"/>
    <property type="match status" value="1"/>
</dbReference>
<dbReference type="InterPro" id="IPR017871">
    <property type="entry name" value="ABC_transporter-like_CS"/>
</dbReference>
<evidence type="ECO:0000256" key="3">
    <source>
        <dbReference type="ARBA" id="ARBA00022448"/>
    </source>
</evidence>
<keyword evidence="3" id="KW-0813">Transport</keyword>
<dbReference type="PROSITE" id="PS00211">
    <property type="entry name" value="ABC_TRANSPORTER_1"/>
    <property type="match status" value="1"/>
</dbReference>
<dbReference type="SMART" id="SM00382">
    <property type="entry name" value="AAA"/>
    <property type="match status" value="1"/>
</dbReference>
<reference evidence="11" key="1">
    <citation type="journal article" date="2019" name="Microbiology">
        <title>Complete Genome Sequence of an Uncultured Bacterium of the Candidate Phylum Bipolaricaulota.</title>
        <authorList>
            <person name="Kadnikov V.V."/>
            <person name="Mardanov A.V."/>
            <person name="Beletsky A.V."/>
            <person name="Frank Y.A."/>
            <person name="Karnachuk O.V."/>
            <person name="Ravin N.V."/>
        </authorList>
    </citation>
    <scope>NUCLEOTIDE SEQUENCE [LARGE SCALE GENOMIC DNA]</scope>
</reference>
<evidence type="ECO:0000256" key="7">
    <source>
        <dbReference type="ARBA" id="ARBA00022967"/>
    </source>
</evidence>
<accession>A0A6I6DJP5</accession>
<evidence type="ECO:0000256" key="4">
    <source>
        <dbReference type="ARBA" id="ARBA00022475"/>
    </source>
</evidence>
<evidence type="ECO:0000313" key="10">
    <source>
        <dbReference type="EMBL" id="QGU00809.1"/>
    </source>
</evidence>
<name>A0A6I6DJP5_9FIRM</name>
<dbReference type="GO" id="GO:0005524">
    <property type="term" value="F:ATP binding"/>
    <property type="evidence" value="ECO:0007669"/>
    <property type="project" value="UniProtKB-KW"/>
</dbReference>
<dbReference type="KEGG" id="salq:SYNTR_2215"/>
<keyword evidence="5" id="KW-0547">Nucleotide-binding</keyword>
<dbReference type="InterPro" id="IPR003593">
    <property type="entry name" value="AAA+_ATPase"/>
</dbReference>
<dbReference type="Gene3D" id="3.40.50.300">
    <property type="entry name" value="P-loop containing nucleotide triphosphate hydrolases"/>
    <property type="match status" value="1"/>
</dbReference>
<protein>
    <submittedName>
        <fullName evidence="10">ATPase</fullName>
    </submittedName>
</protein>
<sequence length="291" mass="32399">MSIKVEKVSVIYQKKTPFEQRALNNVSLTINQGDILGIYGLTGSGKSTLLQTLNGLIKPDSGNIIVDGVAVNKLKGSQITELRHKVGMIFQYPELQIFERNVFEEIAFGLKNIGLKGEQLKKRVTKALDLVDMSFDEFKDRSPFTLSSGQKKRITIASVLACKPKYLLFDEPTTGLDTTGRTKLLSHINEINNLEGITSVLVSHKIEELVTVCNKLIIMANGEIALKGTALEVIQQAEKNGLVEPITIRNIANNLKQRGFKLEKNILNIEDLSNEIIKALNERGNNSDFRY</sequence>
<dbReference type="EMBL" id="CP046457">
    <property type="protein sequence ID" value="QGU00809.1"/>
    <property type="molecule type" value="Genomic_DNA"/>
</dbReference>
<gene>
    <name evidence="10" type="ORF">SYNTR_2215</name>
</gene>
<keyword evidence="11" id="KW-1185">Reference proteome</keyword>
<dbReference type="Pfam" id="PF00005">
    <property type="entry name" value="ABC_tran"/>
    <property type="match status" value="1"/>
</dbReference>
<dbReference type="Proteomes" id="UP000426444">
    <property type="component" value="Chromosome"/>
</dbReference>
<dbReference type="GO" id="GO:0043190">
    <property type="term" value="C:ATP-binding cassette (ABC) transporter complex"/>
    <property type="evidence" value="ECO:0007669"/>
    <property type="project" value="TreeGrafter"/>
</dbReference>
<dbReference type="FunFam" id="3.40.50.300:FF:000224">
    <property type="entry name" value="Energy-coupling factor transporter ATP-binding protein EcfA"/>
    <property type="match status" value="1"/>
</dbReference>
<organism evidence="10 11">
    <name type="scientific">Candidatus Syntrophocurvum alkaliphilum</name>
    <dbReference type="NCBI Taxonomy" id="2293317"/>
    <lineage>
        <taxon>Bacteria</taxon>
        <taxon>Bacillati</taxon>
        <taxon>Bacillota</taxon>
        <taxon>Clostridia</taxon>
        <taxon>Eubacteriales</taxon>
        <taxon>Syntrophomonadaceae</taxon>
        <taxon>Candidatus Syntrophocurvum</taxon>
    </lineage>
</organism>
<evidence type="ECO:0000256" key="6">
    <source>
        <dbReference type="ARBA" id="ARBA00022840"/>
    </source>
</evidence>
<comment type="subcellular location">
    <subcellularLocation>
        <location evidence="1">Cell membrane</location>
        <topology evidence="1">Peripheral membrane protein</topology>
    </subcellularLocation>
</comment>
<dbReference type="PANTHER" id="PTHR43553:SF27">
    <property type="entry name" value="ENERGY-COUPLING FACTOR TRANSPORTER ATP-BINDING PROTEIN ECFA2"/>
    <property type="match status" value="1"/>
</dbReference>
<keyword evidence="8" id="KW-0472">Membrane</keyword>
<evidence type="ECO:0000256" key="8">
    <source>
        <dbReference type="ARBA" id="ARBA00023136"/>
    </source>
</evidence>
<dbReference type="InterPro" id="IPR003439">
    <property type="entry name" value="ABC_transporter-like_ATP-bd"/>
</dbReference>
<keyword evidence="4" id="KW-1003">Cell membrane</keyword>
<dbReference type="AlphaFoldDB" id="A0A6I6DJP5"/>
<evidence type="ECO:0000256" key="1">
    <source>
        <dbReference type="ARBA" id="ARBA00004202"/>
    </source>
</evidence>
<dbReference type="PROSITE" id="PS50893">
    <property type="entry name" value="ABC_TRANSPORTER_2"/>
    <property type="match status" value="1"/>
</dbReference>
<comment type="similarity">
    <text evidence="2">Belongs to the ABC transporter superfamily.</text>
</comment>
<evidence type="ECO:0000256" key="5">
    <source>
        <dbReference type="ARBA" id="ARBA00022741"/>
    </source>
</evidence>
<dbReference type="RefSeq" id="WP_156204557.1">
    <property type="nucleotide sequence ID" value="NZ_CP046457.1"/>
</dbReference>
<dbReference type="GO" id="GO:0016887">
    <property type="term" value="F:ATP hydrolysis activity"/>
    <property type="evidence" value="ECO:0007669"/>
    <property type="project" value="InterPro"/>
</dbReference>
<feature type="domain" description="ABC transporter" evidence="9">
    <location>
        <begin position="3"/>
        <end position="246"/>
    </location>
</feature>